<dbReference type="AlphaFoldDB" id="A0A246BTT4"/>
<proteinExistence type="predicted"/>
<organism evidence="1 2">
    <name type="scientific">Deinococcus indicus</name>
    <dbReference type="NCBI Taxonomy" id="223556"/>
    <lineage>
        <taxon>Bacteria</taxon>
        <taxon>Thermotogati</taxon>
        <taxon>Deinococcota</taxon>
        <taxon>Deinococci</taxon>
        <taxon>Deinococcales</taxon>
        <taxon>Deinococcaceae</taxon>
        <taxon>Deinococcus</taxon>
    </lineage>
</organism>
<evidence type="ECO:0000313" key="2">
    <source>
        <dbReference type="Proteomes" id="UP000197208"/>
    </source>
</evidence>
<gene>
    <name evidence="1" type="ORF">CBQ26_01620</name>
</gene>
<dbReference type="Proteomes" id="UP000197208">
    <property type="component" value="Unassembled WGS sequence"/>
</dbReference>
<evidence type="ECO:0000313" key="1">
    <source>
        <dbReference type="EMBL" id="OWL98592.1"/>
    </source>
</evidence>
<dbReference type="PANTHER" id="PTHR38075">
    <property type="entry name" value="DUF4139 DOMAIN-CONTAINING PROTEIN"/>
    <property type="match status" value="1"/>
</dbReference>
<reference evidence="1 2" key="1">
    <citation type="submission" date="2017-05" db="EMBL/GenBank/DDBJ databases">
        <title>De novo genome assembly of Deniococcus indicus strain DR1.</title>
        <authorList>
            <person name="Chauhan D."/>
            <person name="Yennamalli R.M."/>
            <person name="Priyadarshini R."/>
        </authorList>
    </citation>
    <scope>NUCLEOTIDE SEQUENCE [LARGE SCALE GENOMIC DNA]</scope>
    <source>
        <strain evidence="1 2">DR1</strain>
    </source>
</reference>
<accession>A0A246BTT4</accession>
<dbReference type="EMBL" id="NHMK01000006">
    <property type="protein sequence ID" value="OWL98592.1"/>
    <property type="molecule type" value="Genomic_DNA"/>
</dbReference>
<comment type="caution">
    <text evidence="1">The sequence shown here is derived from an EMBL/GenBank/DDBJ whole genome shotgun (WGS) entry which is preliminary data.</text>
</comment>
<dbReference type="PANTHER" id="PTHR38075:SF1">
    <property type="entry name" value="DUF4139 DOMAIN-CONTAINING PROTEIN"/>
    <property type="match status" value="1"/>
</dbReference>
<dbReference type="RefSeq" id="WP_088246869.1">
    <property type="nucleotide sequence ID" value="NZ_NHMK01000006.1"/>
</dbReference>
<sequence length="267" mass="29788">MLRADATLHNRGDLPLEPEVLTLVAGEVRGQRPTLGFRLPRDRTSYFAQNASPSWEDPEDAPEIAGLYRYQLLNPPRLAGGSNVTVPFEDVPLRHTRLTNVASLVMSFASEQRGAFQRRYSLVPERPLLEARVTVRDQGYLVGQPRVGETAAGQEVAFTLGQDPNVTYHRTVTLLSSAATETEDVDRHGRAVTRAIREYRVTYRLHNAGRRPVEFEVTERTSYLTLFNVSGPAGNQFEHQTDTVAFRGALPPTGDATVEFEVTVREN</sequence>
<dbReference type="OrthoDB" id="63712at2"/>
<keyword evidence="2" id="KW-1185">Reference proteome</keyword>
<name>A0A246BTT4_9DEIO</name>
<evidence type="ECO:0008006" key="3">
    <source>
        <dbReference type="Google" id="ProtNLM"/>
    </source>
</evidence>
<protein>
    <recommendedName>
        <fullName evidence="3">DUF4139 domain-containing protein</fullName>
    </recommendedName>
</protein>